<dbReference type="InterPro" id="IPR050260">
    <property type="entry name" value="FAD-bd_OxRdtase"/>
</dbReference>
<dbReference type="SUPFAM" id="SSF52821">
    <property type="entry name" value="Rhodanese/Cell cycle control phosphatase"/>
    <property type="match status" value="1"/>
</dbReference>
<dbReference type="Pfam" id="PF00581">
    <property type="entry name" value="Rhodanese"/>
    <property type="match status" value="1"/>
</dbReference>
<evidence type="ECO:0000313" key="9">
    <source>
        <dbReference type="Proteomes" id="UP000321534"/>
    </source>
</evidence>
<dbReference type="InterPro" id="IPR004099">
    <property type="entry name" value="Pyr_nucl-diS_OxRdtase_dimer"/>
</dbReference>
<evidence type="ECO:0000256" key="1">
    <source>
        <dbReference type="ARBA" id="ARBA00001974"/>
    </source>
</evidence>
<comment type="similarity">
    <text evidence="2">Belongs to the class-III pyridine nucleotide-disulfide oxidoreductase family.</text>
</comment>
<comment type="cofactor">
    <cofactor evidence="1">
        <name>FAD</name>
        <dbReference type="ChEBI" id="CHEBI:57692"/>
    </cofactor>
</comment>
<dbReference type="InterPro" id="IPR036873">
    <property type="entry name" value="Rhodanese-like_dom_sf"/>
</dbReference>
<reference evidence="8 9" key="1">
    <citation type="submission" date="2019-07" db="EMBL/GenBank/DDBJ databases">
        <title>Whole genome shotgun sequence of Terrabacter aerolatus NBRC 106305.</title>
        <authorList>
            <person name="Hosoyama A."/>
            <person name="Uohara A."/>
            <person name="Ohji S."/>
            <person name="Ichikawa N."/>
        </authorList>
    </citation>
    <scope>NUCLEOTIDE SEQUENCE [LARGE SCALE GENOMIC DNA]</scope>
    <source>
        <strain evidence="8 9">NBRC 106305</strain>
    </source>
</reference>
<dbReference type="PROSITE" id="PS50206">
    <property type="entry name" value="RHODANESE_3"/>
    <property type="match status" value="1"/>
</dbReference>
<dbReference type="SUPFAM" id="SSF55424">
    <property type="entry name" value="FAD/NAD-linked reductases, dimerisation (C-terminal) domain"/>
    <property type="match status" value="1"/>
</dbReference>
<dbReference type="Gene3D" id="3.40.250.10">
    <property type="entry name" value="Rhodanese-like domain"/>
    <property type="match status" value="1"/>
</dbReference>
<dbReference type="Pfam" id="PF02852">
    <property type="entry name" value="Pyr_redox_dim"/>
    <property type="match status" value="1"/>
</dbReference>
<keyword evidence="9" id="KW-1185">Reference proteome</keyword>
<evidence type="ECO:0000256" key="5">
    <source>
        <dbReference type="ARBA" id="ARBA00023002"/>
    </source>
</evidence>
<evidence type="ECO:0000256" key="4">
    <source>
        <dbReference type="ARBA" id="ARBA00022827"/>
    </source>
</evidence>
<dbReference type="InterPro" id="IPR001763">
    <property type="entry name" value="Rhodanese-like_dom"/>
</dbReference>
<dbReference type="SUPFAM" id="SSF51905">
    <property type="entry name" value="FAD/NAD(P)-binding domain"/>
    <property type="match status" value="1"/>
</dbReference>
<organism evidence="8 9">
    <name type="scientific">Terrabacter aerolatus</name>
    <dbReference type="NCBI Taxonomy" id="422442"/>
    <lineage>
        <taxon>Bacteria</taxon>
        <taxon>Bacillati</taxon>
        <taxon>Actinomycetota</taxon>
        <taxon>Actinomycetes</taxon>
        <taxon>Micrococcales</taxon>
        <taxon>Intrasporangiaceae</taxon>
        <taxon>Terrabacter</taxon>
    </lineage>
</organism>
<dbReference type="PANTHER" id="PTHR43429:SF1">
    <property type="entry name" value="NAD(P)H SULFUR OXIDOREDUCTASE (COA-DEPENDENT)"/>
    <property type="match status" value="1"/>
</dbReference>
<proteinExistence type="inferred from homology"/>
<keyword evidence="6" id="KW-0676">Redox-active center</keyword>
<evidence type="ECO:0000313" key="8">
    <source>
        <dbReference type="EMBL" id="GEO29589.1"/>
    </source>
</evidence>
<dbReference type="Gene3D" id="3.50.50.60">
    <property type="entry name" value="FAD/NAD(P)-binding domain"/>
    <property type="match status" value="2"/>
</dbReference>
<dbReference type="InterPro" id="IPR023753">
    <property type="entry name" value="FAD/NAD-binding_dom"/>
</dbReference>
<feature type="domain" description="Rhodanese" evidence="7">
    <location>
        <begin position="479"/>
        <end position="565"/>
    </location>
</feature>
<dbReference type="Proteomes" id="UP000321534">
    <property type="component" value="Unassembled WGS sequence"/>
</dbReference>
<protein>
    <submittedName>
        <fullName evidence="8">NADH oxidase</fullName>
    </submittedName>
</protein>
<name>A0A512CZE7_9MICO</name>
<evidence type="ECO:0000259" key="7">
    <source>
        <dbReference type="PROSITE" id="PS50206"/>
    </source>
</evidence>
<dbReference type="PRINTS" id="PR00368">
    <property type="entry name" value="FADPNR"/>
</dbReference>
<accession>A0A512CZE7</accession>
<dbReference type="PANTHER" id="PTHR43429">
    <property type="entry name" value="PYRIDINE NUCLEOTIDE-DISULFIDE OXIDOREDUCTASE DOMAIN-CONTAINING"/>
    <property type="match status" value="1"/>
</dbReference>
<keyword evidence="4" id="KW-0274">FAD</keyword>
<gene>
    <name evidence="8" type="ORF">TAE01_13990</name>
</gene>
<dbReference type="Pfam" id="PF07992">
    <property type="entry name" value="Pyr_redox_2"/>
    <property type="match status" value="1"/>
</dbReference>
<dbReference type="InterPro" id="IPR036188">
    <property type="entry name" value="FAD/NAD-bd_sf"/>
</dbReference>
<evidence type="ECO:0000256" key="2">
    <source>
        <dbReference type="ARBA" id="ARBA00009130"/>
    </source>
</evidence>
<dbReference type="SMART" id="SM00450">
    <property type="entry name" value="RHOD"/>
    <property type="match status" value="1"/>
</dbReference>
<sequence length="569" mass="60139">MVVTDSVEQYPLGYTPSMDHIIIGGVAGGMSAATRLRRLDEDAHITVIERSGHVSFANCGLPYHVGGLIEDRESLLLQTPSSLGRRFGLDVRVGTEAVRIDRERRVVVVRELATGTESELPYDHVLLSPGARPVRPPIPGIERALSLRDIEDTDALVAASRPARTAVIIGGGFIGLELAENLTHRGIAVTVVEATDQVMAPLDPEMVAPVHDHLRASGVTLRLGSAVTAIGRDTVTLSTGDEDAPVEEVRADLVVAAVGVRPDTRLAVDAGLDTGPLGGILVDSRFRTSDPRILAVGDAVEKRDALDGEQVLVPLANTANRQGRMAADIMAGLPAHDRPVLGTAIVGVFGLQVATTGWNEKRLVASGRPHRVIHTHPASHATYYPGAEGMSLKLLVDRDTDAILGAQGVGREGVDKRIDVIATAMAGGISASALADLELAYAPQFASAKDPVNLLGYVADNLRTGLARSIQWHELDEAVADGAVLVDVRTREEHDSGAIPGAVLVPVDELRQRLEEIPAGPVVVHCAVGQRGHVAAQVLTHAGREVRNLDGGYRTWLAGTSARELVAVA</sequence>
<evidence type="ECO:0000256" key="6">
    <source>
        <dbReference type="ARBA" id="ARBA00023284"/>
    </source>
</evidence>
<keyword evidence="5" id="KW-0560">Oxidoreductase</keyword>
<evidence type="ECO:0000256" key="3">
    <source>
        <dbReference type="ARBA" id="ARBA00022630"/>
    </source>
</evidence>
<dbReference type="PRINTS" id="PR00411">
    <property type="entry name" value="PNDRDTASEI"/>
</dbReference>
<dbReference type="GO" id="GO:0016491">
    <property type="term" value="F:oxidoreductase activity"/>
    <property type="evidence" value="ECO:0007669"/>
    <property type="project" value="UniProtKB-KW"/>
</dbReference>
<dbReference type="InterPro" id="IPR016156">
    <property type="entry name" value="FAD/NAD-linked_Rdtase_dimer_sf"/>
</dbReference>
<dbReference type="EMBL" id="BJYX01000005">
    <property type="protein sequence ID" value="GEO29589.1"/>
    <property type="molecule type" value="Genomic_DNA"/>
</dbReference>
<keyword evidence="3" id="KW-0285">Flavoprotein</keyword>
<dbReference type="AlphaFoldDB" id="A0A512CZE7"/>
<comment type="caution">
    <text evidence="8">The sequence shown here is derived from an EMBL/GenBank/DDBJ whole genome shotgun (WGS) entry which is preliminary data.</text>
</comment>